<dbReference type="PANTHER" id="PTHR43479:SF11">
    <property type="entry name" value="ACREF_ENVCD OPERON REPRESSOR-RELATED"/>
    <property type="match status" value="1"/>
</dbReference>
<dbReference type="AlphaFoldDB" id="A0A921G859"/>
<reference evidence="6" key="2">
    <citation type="submission" date="2021-09" db="EMBL/GenBank/DDBJ databases">
        <authorList>
            <person name="Gilroy R."/>
        </authorList>
    </citation>
    <scope>NUCLEOTIDE SEQUENCE</scope>
    <source>
        <strain evidence="6">CHK193-16274</strain>
    </source>
</reference>
<evidence type="ECO:0000256" key="3">
    <source>
        <dbReference type="ARBA" id="ARBA00023163"/>
    </source>
</evidence>
<dbReference type="PANTHER" id="PTHR43479">
    <property type="entry name" value="ACREF/ENVCD OPERON REPRESSOR-RELATED"/>
    <property type="match status" value="1"/>
</dbReference>
<proteinExistence type="predicted"/>
<dbReference type="PRINTS" id="PR00455">
    <property type="entry name" value="HTHTETR"/>
</dbReference>
<organism evidence="6 7">
    <name type="scientific">Thomasclavelia spiroformis</name>
    <dbReference type="NCBI Taxonomy" id="29348"/>
    <lineage>
        <taxon>Bacteria</taxon>
        <taxon>Bacillati</taxon>
        <taxon>Bacillota</taxon>
        <taxon>Erysipelotrichia</taxon>
        <taxon>Erysipelotrichales</taxon>
        <taxon>Coprobacillaceae</taxon>
        <taxon>Thomasclavelia</taxon>
    </lineage>
</organism>
<evidence type="ECO:0000313" key="6">
    <source>
        <dbReference type="EMBL" id="HJF39436.1"/>
    </source>
</evidence>
<evidence type="ECO:0000313" key="7">
    <source>
        <dbReference type="Proteomes" id="UP000749320"/>
    </source>
</evidence>
<keyword evidence="2 4" id="KW-0238">DNA-binding</keyword>
<evidence type="ECO:0000259" key="5">
    <source>
        <dbReference type="PROSITE" id="PS50977"/>
    </source>
</evidence>
<evidence type="ECO:0000256" key="4">
    <source>
        <dbReference type="PROSITE-ProRule" id="PRU00335"/>
    </source>
</evidence>
<keyword evidence="3" id="KW-0804">Transcription</keyword>
<dbReference type="GO" id="GO:0003677">
    <property type="term" value="F:DNA binding"/>
    <property type="evidence" value="ECO:0007669"/>
    <property type="project" value="UniProtKB-UniRule"/>
</dbReference>
<keyword evidence="1" id="KW-0805">Transcription regulation</keyword>
<dbReference type="Pfam" id="PF00440">
    <property type="entry name" value="TetR_N"/>
    <property type="match status" value="1"/>
</dbReference>
<dbReference type="Gene3D" id="1.10.357.10">
    <property type="entry name" value="Tetracycline Repressor, domain 2"/>
    <property type="match status" value="1"/>
</dbReference>
<dbReference type="InterPro" id="IPR001647">
    <property type="entry name" value="HTH_TetR"/>
</dbReference>
<dbReference type="Proteomes" id="UP000749320">
    <property type="component" value="Unassembled WGS sequence"/>
</dbReference>
<dbReference type="InterPro" id="IPR009057">
    <property type="entry name" value="Homeodomain-like_sf"/>
</dbReference>
<dbReference type="GO" id="GO:0045892">
    <property type="term" value="P:negative regulation of DNA-templated transcription"/>
    <property type="evidence" value="ECO:0007669"/>
    <property type="project" value="UniProtKB-ARBA"/>
</dbReference>
<dbReference type="EMBL" id="DYWV01000028">
    <property type="protein sequence ID" value="HJF39436.1"/>
    <property type="molecule type" value="Genomic_DNA"/>
</dbReference>
<name>A0A921G859_9FIRM</name>
<accession>A0A921G859</accession>
<dbReference type="FunFam" id="1.10.10.60:FF:000141">
    <property type="entry name" value="TetR family transcriptional regulator"/>
    <property type="match status" value="1"/>
</dbReference>
<dbReference type="InterPro" id="IPR050624">
    <property type="entry name" value="HTH-type_Tx_Regulator"/>
</dbReference>
<feature type="domain" description="HTH tetR-type" evidence="5">
    <location>
        <begin position="6"/>
        <end position="66"/>
    </location>
</feature>
<protein>
    <submittedName>
        <fullName evidence="6">TetR/AcrR family transcriptional regulator</fullName>
    </submittedName>
</protein>
<dbReference type="SUPFAM" id="SSF46689">
    <property type="entry name" value="Homeodomain-like"/>
    <property type="match status" value="1"/>
</dbReference>
<gene>
    <name evidence="6" type="ORF">K8V91_00805</name>
</gene>
<feature type="DNA-binding region" description="H-T-H motif" evidence="4">
    <location>
        <begin position="29"/>
        <end position="48"/>
    </location>
</feature>
<evidence type="ECO:0000256" key="2">
    <source>
        <dbReference type="ARBA" id="ARBA00023125"/>
    </source>
</evidence>
<comment type="caution">
    <text evidence="6">The sequence shown here is derived from an EMBL/GenBank/DDBJ whole genome shotgun (WGS) entry which is preliminary data.</text>
</comment>
<evidence type="ECO:0000256" key="1">
    <source>
        <dbReference type="ARBA" id="ARBA00023015"/>
    </source>
</evidence>
<dbReference type="PROSITE" id="PS50977">
    <property type="entry name" value="HTH_TETR_2"/>
    <property type="match status" value="1"/>
</dbReference>
<sequence>MQVLKDEIQESILYASQKLFLQYGYEKTSIEKIARQAKISKSNLYNYFKSKDEIFNRLTDKAAHEFRKLIVFFSSNQFEPKFNTPGFEEMMADEIFKLVIENREGLLLLVFHAQGTKYENLKYELIGIIADKFKADYKAYFSADDNIVLIITQNLFEGITSLTMRSQSDEILKQDLRRLIHYHSKGFAALISDG</sequence>
<reference evidence="6" key="1">
    <citation type="journal article" date="2021" name="PeerJ">
        <title>Extensive microbial diversity within the chicken gut microbiome revealed by metagenomics and culture.</title>
        <authorList>
            <person name="Gilroy R."/>
            <person name="Ravi A."/>
            <person name="Getino M."/>
            <person name="Pursley I."/>
            <person name="Horton D.L."/>
            <person name="Alikhan N.F."/>
            <person name="Baker D."/>
            <person name="Gharbi K."/>
            <person name="Hall N."/>
            <person name="Watson M."/>
            <person name="Adriaenssens E.M."/>
            <person name="Foster-Nyarko E."/>
            <person name="Jarju S."/>
            <person name="Secka A."/>
            <person name="Antonio M."/>
            <person name="Oren A."/>
            <person name="Chaudhuri R.R."/>
            <person name="La Ragione R."/>
            <person name="Hildebrand F."/>
            <person name="Pallen M.J."/>
        </authorList>
    </citation>
    <scope>NUCLEOTIDE SEQUENCE</scope>
    <source>
        <strain evidence="6">CHK193-16274</strain>
    </source>
</reference>